<protein>
    <submittedName>
        <fullName evidence="2">Uncharacterized protein</fullName>
    </submittedName>
</protein>
<proteinExistence type="predicted"/>
<evidence type="ECO:0000256" key="1">
    <source>
        <dbReference type="SAM" id="Coils"/>
    </source>
</evidence>
<dbReference type="EMBL" id="JARVLH010000008">
    <property type="protein sequence ID" value="MEX5286208.1"/>
    <property type="molecule type" value="Genomic_DNA"/>
</dbReference>
<gene>
    <name evidence="2" type="ORF">QCO44_11365</name>
</gene>
<accession>A0ABV3X7Y7</accession>
<dbReference type="Proteomes" id="UP001559623">
    <property type="component" value="Unassembled WGS sequence"/>
</dbReference>
<sequence length="172" mass="18581">MGSKKNSTRISPYGSANIFNGIIEIGSSLIDVGKEVITSPQERYKRVQELNKSTEEQMNESVKEYERTYFILSNEIANLERITEELRSFFEDLGIPITTDNHKIEKTNQQAVSVEDNIAAESILKGTAVGSLASGSAVLLASSFGTAGTGAAISSLSGIYAILEIKRSSSLP</sequence>
<name>A0ABV3X7Y7_9FIRM</name>
<comment type="caution">
    <text evidence="2">The sequence shown here is derived from an EMBL/GenBank/DDBJ whole genome shotgun (WGS) entry which is preliminary data.</text>
</comment>
<reference evidence="2 3" key="1">
    <citation type="submission" date="2023-04" db="EMBL/GenBank/DDBJ databases">
        <title>Genome Sequence of Selenomonas sputigena ATCC 33150.</title>
        <authorList>
            <person name="Miller D.P."/>
            <person name="Anvari S."/>
            <person name="Polson S.W."/>
            <person name="Macdonald M."/>
            <person name="Mcdowell J.V."/>
        </authorList>
    </citation>
    <scope>NUCLEOTIDE SEQUENCE [LARGE SCALE GENOMIC DNA]</scope>
    <source>
        <strain evidence="2 3">ATCC 33150</strain>
    </source>
</reference>
<keyword evidence="3" id="KW-1185">Reference proteome</keyword>
<organism evidence="2 3">
    <name type="scientific">Selenomonas sputigena</name>
    <dbReference type="NCBI Taxonomy" id="69823"/>
    <lineage>
        <taxon>Bacteria</taxon>
        <taxon>Bacillati</taxon>
        <taxon>Bacillota</taxon>
        <taxon>Negativicutes</taxon>
        <taxon>Selenomonadales</taxon>
        <taxon>Selenomonadaceae</taxon>
        <taxon>Selenomonas</taxon>
    </lineage>
</organism>
<keyword evidence="1" id="KW-0175">Coiled coil</keyword>
<dbReference type="RefSeq" id="WP_368847925.1">
    <property type="nucleotide sequence ID" value="NZ_CP194411.1"/>
</dbReference>
<feature type="coiled-coil region" evidence="1">
    <location>
        <begin position="44"/>
        <end position="82"/>
    </location>
</feature>
<evidence type="ECO:0000313" key="3">
    <source>
        <dbReference type="Proteomes" id="UP001559623"/>
    </source>
</evidence>
<evidence type="ECO:0000313" key="2">
    <source>
        <dbReference type="EMBL" id="MEX5286208.1"/>
    </source>
</evidence>